<feature type="non-terminal residue" evidence="1">
    <location>
        <position position="43"/>
    </location>
</feature>
<gene>
    <name evidence="1" type="ORF">AMORRO_LOCUS8934</name>
</gene>
<evidence type="ECO:0000313" key="2">
    <source>
        <dbReference type="Proteomes" id="UP000789342"/>
    </source>
</evidence>
<sequence length="43" mass="4959">MPIKLVDNLSQDFTKLLNNKDYFDTIVEVEDGQIKKTFTAHST</sequence>
<organism evidence="1 2">
    <name type="scientific">Acaulospora morrowiae</name>
    <dbReference type="NCBI Taxonomy" id="94023"/>
    <lineage>
        <taxon>Eukaryota</taxon>
        <taxon>Fungi</taxon>
        <taxon>Fungi incertae sedis</taxon>
        <taxon>Mucoromycota</taxon>
        <taxon>Glomeromycotina</taxon>
        <taxon>Glomeromycetes</taxon>
        <taxon>Diversisporales</taxon>
        <taxon>Acaulosporaceae</taxon>
        <taxon>Acaulospora</taxon>
    </lineage>
</organism>
<evidence type="ECO:0000313" key="1">
    <source>
        <dbReference type="EMBL" id="CAG8627425.1"/>
    </source>
</evidence>
<reference evidence="1" key="1">
    <citation type="submission" date="2021-06" db="EMBL/GenBank/DDBJ databases">
        <authorList>
            <person name="Kallberg Y."/>
            <person name="Tangrot J."/>
            <person name="Rosling A."/>
        </authorList>
    </citation>
    <scope>NUCLEOTIDE SEQUENCE</scope>
    <source>
        <strain evidence="1">CL551</strain>
    </source>
</reference>
<dbReference type="Proteomes" id="UP000789342">
    <property type="component" value="Unassembled WGS sequence"/>
</dbReference>
<accession>A0A9N9D9T4</accession>
<keyword evidence="2" id="KW-1185">Reference proteome</keyword>
<dbReference type="OrthoDB" id="2434274at2759"/>
<dbReference type="EMBL" id="CAJVPV010008173">
    <property type="protein sequence ID" value="CAG8627425.1"/>
    <property type="molecule type" value="Genomic_DNA"/>
</dbReference>
<proteinExistence type="predicted"/>
<protein>
    <submittedName>
        <fullName evidence="1">1282_t:CDS:1</fullName>
    </submittedName>
</protein>
<name>A0A9N9D9T4_9GLOM</name>
<comment type="caution">
    <text evidence="1">The sequence shown here is derived from an EMBL/GenBank/DDBJ whole genome shotgun (WGS) entry which is preliminary data.</text>
</comment>
<dbReference type="AlphaFoldDB" id="A0A9N9D9T4"/>